<dbReference type="AlphaFoldDB" id="A0A2T0R650"/>
<organism evidence="2 3">
    <name type="scientific">Kineococcus rhizosphaerae</name>
    <dbReference type="NCBI Taxonomy" id="559628"/>
    <lineage>
        <taxon>Bacteria</taxon>
        <taxon>Bacillati</taxon>
        <taxon>Actinomycetota</taxon>
        <taxon>Actinomycetes</taxon>
        <taxon>Kineosporiales</taxon>
        <taxon>Kineosporiaceae</taxon>
        <taxon>Kineococcus</taxon>
    </lineage>
</organism>
<feature type="transmembrane region" description="Helical" evidence="1">
    <location>
        <begin position="235"/>
        <end position="256"/>
    </location>
</feature>
<sequence>MNATATAGARRSALTAEAVRSMTAARSHVDRVRARATSAAAAGVGLALLVAGSVATVQDTVFTGTSRGTDAAGRQFVEDTYEAAGGLAPFLAQPGLRPGFVVAAVLLVLPFLALAVQALRVGQVVEDRRARQLLVAGATSADLRRLRTARTTAAFLRGGLAAGPLYVLLWLVLGAAPPAGYRMLPPLHWAMPLIWAAVTVVLWALARVLGTTAFRRQDVLVWQRTGAVPRVPSRLFVLLSAVAGGVLLLTAPAVAGRGGGDVVFPVTLVVAVVLFVLAAGAGVARSSAGVFRTADAPVPTPDRRSRSVRTRGDAAVGLLAEAQRRGNTGAVTGTAGVLFLCGLSFGVESTFAAGVLAEANHTAEDLRFYVGGAALAGAVGLLGAAVAIAALVLSLTDHLLGNRRAVASTAALGVPVSRLVRVQAVSLVRTAVPVTAIGVLVSALPYSVTALGRPAEGTAAWWTALLPLAVAVVVTAATTAACFALARLLSGRVRAAAALENLRVP</sequence>
<feature type="transmembrane region" description="Helical" evidence="1">
    <location>
        <begin position="99"/>
        <end position="119"/>
    </location>
</feature>
<evidence type="ECO:0000313" key="3">
    <source>
        <dbReference type="Proteomes" id="UP000238083"/>
    </source>
</evidence>
<feature type="transmembrane region" description="Helical" evidence="1">
    <location>
        <begin position="154"/>
        <end position="173"/>
    </location>
</feature>
<gene>
    <name evidence="2" type="ORF">CLV37_10364</name>
</gene>
<evidence type="ECO:0000256" key="1">
    <source>
        <dbReference type="SAM" id="Phobius"/>
    </source>
</evidence>
<keyword evidence="1" id="KW-0472">Membrane</keyword>
<feature type="transmembrane region" description="Helical" evidence="1">
    <location>
        <begin position="36"/>
        <end position="57"/>
    </location>
</feature>
<keyword evidence="1" id="KW-1133">Transmembrane helix</keyword>
<accession>A0A2T0R650</accession>
<comment type="caution">
    <text evidence="2">The sequence shown here is derived from an EMBL/GenBank/DDBJ whole genome shotgun (WGS) entry which is preliminary data.</text>
</comment>
<feature type="transmembrane region" description="Helical" evidence="1">
    <location>
        <begin position="193"/>
        <end position="214"/>
    </location>
</feature>
<name>A0A2T0R650_9ACTN</name>
<dbReference type="Proteomes" id="UP000238083">
    <property type="component" value="Unassembled WGS sequence"/>
</dbReference>
<keyword evidence="3" id="KW-1185">Reference proteome</keyword>
<feature type="transmembrane region" description="Helical" evidence="1">
    <location>
        <begin position="460"/>
        <end position="486"/>
    </location>
</feature>
<dbReference type="EMBL" id="PVZF01000003">
    <property type="protein sequence ID" value="PRY16633.1"/>
    <property type="molecule type" value="Genomic_DNA"/>
</dbReference>
<feature type="transmembrane region" description="Helical" evidence="1">
    <location>
        <begin position="427"/>
        <end position="448"/>
    </location>
</feature>
<feature type="transmembrane region" description="Helical" evidence="1">
    <location>
        <begin position="368"/>
        <end position="395"/>
    </location>
</feature>
<feature type="transmembrane region" description="Helical" evidence="1">
    <location>
        <begin position="262"/>
        <end position="284"/>
    </location>
</feature>
<dbReference type="OrthoDB" id="10020371at2"/>
<protein>
    <recommendedName>
        <fullName evidence="4">FtsX-like permease family protein</fullName>
    </recommendedName>
</protein>
<evidence type="ECO:0008006" key="4">
    <source>
        <dbReference type="Google" id="ProtNLM"/>
    </source>
</evidence>
<reference evidence="2 3" key="1">
    <citation type="submission" date="2018-03" db="EMBL/GenBank/DDBJ databases">
        <title>Genomic Encyclopedia of Archaeal and Bacterial Type Strains, Phase II (KMG-II): from individual species to whole genera.</title>
        <authorList>
            <person name="Goeker M."/>
        </authorList>
    </citation>
    <scope>NUCLEOTIDE SEQUENCE [LARGE SCALE GENOMIC DNA]</scope>
    <source>
        <strain evidence="2 3">DSM 19711</strain>
    </source>
</reference>
<evidence type="ECO:0000313" key="2">
    <source>
        <dbReference type="EMBL" id="PRY16633.1"/>
    </source>
</evidence>
<feature type="transmembrane region" description="Helical" evidence="1">
    <location>
        <begin position="334"/>
        <end position="356"/>
    </location>
</feature>
<proteinExistence type="predicted"/>
<dbReference type="RefSeq" id="WP_106208767.1">
    <property type="nucleotide sequence ID" value="NZ_PVZF01000003.1"/>
</dbReference>
<keyword evidence="1" id="KW-0812">Transmembrane</keyword>